<comment type="caution">
    <text evidence="2">The sequence shown here is derived from an EMBL/GenBank/DDBJ whole genome shotgun (WGS) entry which is preliminary data.</text>
</comment>
<reference evidence="3" key="1">
    <citation type="submission" date="2018-06" db="EMBL/GenBank/DDBJ databases">
        <title>Aestuariibacter litoralis strain KCTC 52945T.</title>
        <authorList>
            <person name="Li X."/>
            <person name="Salam N."/>
            <person name="Li J.-L."/>
            <person name="Chen Y.-M."/>
            <person name="Yang Z.-W."/>
            <person name="Zhang L.-Y."/>
            <person name="Han M.-X."/>
            <person name="Xiao M."/>
            <person name="Li W.-J."/>
        </authorList>
    </citation>
    <scope>NUCLEOTIDE SEQUENCE [LARGE SCALE GENOMIC DNA]</scope>
    <source>
        <strain evidence="3">KCTC 52945</strain>
    </source>
</reference>
<sequence length="421" mass="43050">MGELGAIRGAGRGRGFLGTVLLAVLALLLTACSAGSILTDSGPSNGSPKGKTVPPVAFQQIAGIPPDKLQLFKQSLASAGGQHDIGFVEGNLGAGVFSLGGSIRANSGNAGVRVVYEWQFRDADGVLIDTLTGEDNAGVYSGPDPWQAVTPDVLDRVARRTADLMAQKLAAMGYAARLARLTAPPPELFAKAGPTAGRQIDFETVHGPGLAEIGTTQLANADEVVEHEEIKPWLAAVSPIPGEELMPKVAVSDDGRAAEPPATDDTGETALAAAEPAEPAESPAPKPVKQATAVPATAKPDQQPIRAVAVVPVKGSPGGGDDELTSAMRKTLSAAGWPVVSKPQADALTIEGHVKLAEKDGKTQSVSLRWLVKSPTGKVLGDVKQANEVPAGSLDGGWGGAATAVAEAAATGIFDVVKRYR</sequence>
<proteinExistence type="predicted"/>
<gene>
    <name evidence="2" type="ORF">DK847_00890</name>
</gene>
<dbReference type="RefSeq" id="WP_111195734.1">
    <property type="nucleotide sequence ID" value="NZ_QKVK01000001.1"/>
</dbReference>
<dbReference type="Proteomes" id="UP000248795">
    <property type="component" value="Unassembled WGS sequence"/>
</dbReference>
<keyword evidence="3" id="KW-1185">Reference proteome</keyword>
<feature type="compositionally biased region" description="Low complexity" evidence="1">
    <location>
        <begin position="273"/>
        <end position="283"/>
    </location>
</feature>
<evidence type="ECO:0008006" key="4">
    <source>
        <dbReference type="Google" id="ProtNLM"/>
    </source>
</evidence>
<name>A0A2W2BRS9_9HYPH</name>
<feature type="region of interest" description="Disordered" evidence="1">
    <location>
        <begin position="273"/>
        <end position="300"/>
    </location>
</feature>
<evidence type="ECO:0000256" key="1">
    <source>
        <dbReference type="SAM" id="MobiDB-lite"/>
    </source>
</evidence>
<protein>
    <recommendedName>
        <fullName evidence="4">Lipoprotein</fullName>
    </recommendedName>
</protein>
<dbReference type="AlphaFoldDB" id="A0A2W2BRS9"/>
<evidence type="ECO:0000313" key="3">
    <source>
        <dbReference type="Proteomes" id="UP000248795"/>
    </source>
</evidence>
<accession>A0A2W2BRS9</accession>
<organism evidence="2 3">
    <name type="scientific">Aestuariivirga litoralis</name>
    <dbReference type="NCBI Taxonomy" id="2650924"/>
    <lineage>
        <taxon>Bacteria</taxon>
        <taxon>Pseudomonadati</taxon>
        <taxon>Pseudomonadota</taxon>
        <taxon>Alphaproteobacteria</taxon>
        <taxon>Hyphomicrobiales</taxon>
        <taxon>Aestuariivirgaceae</taxon>
        <taxon>Aestuariivirga</taxon>
    </lineage>
</organism>
<evidence type="ECO:0000313" key="2">
    <source>
        <dbReference type="EMBL" id="PZF78407.1"/>
    </source>
</evidence>
<dbReference type="EMBL" id="QKVK01000001">
    <property type="protein sequence ID" value="PZF78407.1"/>
    <property type="molecule type" value="Genomic_DNA"/>
</dbReference>